<dbReference type="Proteomes" id="UP000445000">
    <property type="component" value="Unassembled WGS sequence"/>
</dbReference>
<dbReference type="InterPro" id="IPR012347">
    <property type="entry name" value="Ferritin-like"/>
</dbReference>
<reference evidence="3" key="1">
    <citation type="submission" date="2020-01" db="EMBL/GenBank/DDBJ databases">
        <title>'Steroidobacter agaridevorans' sp. nov., agar-degrading bacteria isolated from rhizosphere soils.</title>
        <authorList>
            <person name="Ikenaga M."/>
            <person name="Kataoka M."/>
            <person name="Murouchi A."/>
            <person name="Katsuragi S."/>
            <person name="Sakai M."/>
        </authorList>
    </citation>
    <scope>NUCLEOTIDE SEQUENCE [LARGE SCALE GENOMIC DNA]</scope>
    <source>
        <strain evidence="3">YU21-B</strain>
    </source>
</reference>
<dbReference type="PANTHER" id="PTHR38593">
    <property type="entry name" value="BLR2558 PROTEIN"/>
    <property type="match status" value="1"/>
</dbReference>
<dbReference type="EMBL" id="BLJN01000007">
    <property type="protein sequence ID" value="GFE83894.1"/>
    <property type="molecule type" value="Genomic_DNA"/>
</dbReference>
<evidence type="ECO:0000259" key="1">
    <source>
        <dbReference type="Pfam" id="PF13628"/>
    </source>
</evidence>
<sequence>MAAFGADAISAKDFVKKAGEAGAAEVAMGKLGAEKATNADVKAFAQKMVTDHTKANKELMAAAKSKGLEVPTEPGLMHKGMKEKFEHQAADNDFNEDFMEQMVKDHEAAVELFQTAANDTTLDPELRALAKKTLPTLQQHLADARKLEAKFDDKE</sequence>
<dbReference type="InterPro" id="IPR025419">
    <property type="entry name" value="DUF4142"/>
</dbReference>
<evidence type="ECO:0000313" key="2">
    <source>
        <dbReference type="EMBL" id="GFE83894.1"/>
    </source>
</evidence>
<organism evidence="2 3">
    <name type="scientific">Steroidobacter agaridevorans</name>
    <dbReference type="NCBI Taxonomy" id="2695856"/>
    <lineage>
        <taxon>Bacteria</taxon>
        <taxon>Pseudomonadati</taxon>
        <taxon>Pseudomonadota</taxon>
        <taxon>Gammaproteobacteria</taxon>
        <taxon>Steroidobacterales</taxon>
        <taxon>Steroidobacteraceae</taxon>
        <taxon>Steroidobacter</taxon>
    </lineage>
</organism>
<comment type="caution">
    <text evidence="2">The sequence shown here is derived from an EMBL/GenBank/DDBJ whole genome shotgun (WGS) entry which is preliminary data.</text>
</comment>
<keyword evidence="3" id="KW-1185">Reference proteome</keyword>
<dbReference type="Pfam" id="PF13628">
    <property type="entry name" value="DUF4142"/>
    <property type="match status" value="1"/>
</dbReference>
<feature type="domain" description="DUF4142" evidence="1">
    <location>
        <begin position="11"/>
        <end position="147"/>
    </location>
</feature>
<name>A0A829YKD3_9GAMM</name>
<dbReference type="AlphaFoldDB" id="A0A829YKD3"/>
<accession>A0A829YKD3</accession>
<gene>
    <name evidence="2" type="ORF">GCM10011487_58940</name>
</gene>
<protein>
    <submittedName>
        <fullName evidence="2">Membrane protein</fullName>
    </submittedName>
</protein>
<dbReference type="PANTHER" id="PTHR38593:SF1">
    <property type="entry name" value="BLR2558 PROTEIN"/>
    <property type="match status" value="1"/>
</dbReference>
<proteinExistence type="predicted"/>
<evidence type="ECO:0000313" key="3">
    <source>
        <dbReference type="Proteomes" id="UP000445000"/>
    </source>
</evidence>
<dbReference type="Gene3D" id="1.20.1260.10">
    <property type="match status" value="1"/>
</dbReference>